<dbReference type="InParanoid" id="A0A165QFX8"/>
<dbReference type="InterPro" id="IPR032675">
    <property type="entry name" value="LRR_dom_sf"/>
</dbReference>
<feature type="signal peptide" evidence="1">
    <location>
        <begin position="1"/>
        <end position="26"/>
    </location>
</feature>
<dbReference type="Proteomes" id="UP000077266">
    <property type="component" value="Unassembled WGS sequence"/>
</dbReference>
<keyword evidence="4" id="KW-1185">Reference proteome</keyword>
<accession>A0A165QFX8</accession>
<feature type="chain" id="PRO_5007864889" description="F-box domain-containing protein" evidence="1">
    <location>
        <begin position="27"/>
        <end position="459"/>
    </location>
</feature>
<protein>
    <recommendedName>
        <fullName evidence="2">F-box domain-containing protein</fullName>
    </recommendedName>
</protein>
<dbReference type="Gene3D" id="3.80.10.10">
    <property type="entry name" value="Ribonuclease Inhibitor"/>
    <property type="match status" value="1"/>
</dbReference>
<dbReference type="Gene3D" id="1.20.1280.50">
    <property type="match status" value="1"/>
</dbReference>
<dbReference type="InterPro" id="IPR001810">
    <property type="entry name" value="F-box_dom"/>
</dbReference>
<dbReference type="Pfam" id="PF12937">
    <property type="entry name" value="F-box-like"/>
    <property type="match status" value="1"/>
</dbReference>
<dbReference type="EMBL" id="KV425883">
    <property type="protein sequence ID" value="KZW03554.1"/>
    <property type="molecule type" value="Genomic_DNA"/>
</dbReference>
<sequence length="459" mass="51943">MSTYIGPFPPELLLVIFEYLVPSTSAFYDADYIIQEWHARGYYKDLYGRLRCASPGSTLAACARVCKTWNRPAVNALYRELVVAKLGRLDVTEEETDETAWEAVWTRTTEERAALLTRTLADRPDLSRHVQTIQAGFGRDCDRAIQYGTFEAVVDLITLCPNVTHLDLTLGCDDDYMDLETSALSSKDVELLMRLSQLRHLSLRDSQHIETSGDLCDYVPTFAVVVDFVTLWPTLETLSLQLDADRVFPPLDHEWPQTETLLSLRDLRLGHINDEMAVAVAQHSPNLRNVTLLYASADILAGLPDSVINLTITSVTDSQLPSISHLRRLKSFAIVGECTPTSMLDYISQVPQTVETLTIAHRFFRASRTDFLDLLEAKLRRLHALRQVIIEIPSKLLWNSQRSELRALLSAKFASNYPYLIFRFKDVEDTGSRNAWNRVPRMVPVTDEADHDLLSPITA</sequence>
<dbReference type="SUPFAM" id="SSF52047">
    <property type="entry name" value="RNI-like"/>
    <property type="match status" value="1"/>
</dbReference>
<evidence type="ECO:0000256" key="1">
    <source>
        <dbReference type="SAM" id="SignalP"/>
    </source>
</evidence>
<evidence type="ECO:0000313" key="4">
    <source>
        <dbReference type="Proteomes" id="UP000077266"/>
    </source>
</evidence>
<evidence type="ECO:0000259" key="2">
    <source>
        <dbReference type="Pfam" id="PF12937"/>
    </source>
</evidence>
<organism evidence="3 4">
    <name type="scientific">Exidia glandulosa HHB12029</name>
    <dbReference type="NCBI Taxonomy" id="1314781"/>
    <lineage>
        <taxon>Eukaryota</taxon>
        <taxon>Fungi</taxon>
        <taxon>Dikarya</taxon>
        <taxon>Basidiomycota</taxon>
        <taxon>Agaricomycotina</taxon>
        <taxon>Agaricomycetes</taxon>
        <taxon>Auriculariales</taxon>
        <taxon>Exidiaceae</taxon>
        <taxon>Exidia</taxon>
    </lineage>
</organism>
<proteinExistence type="predicted"/>
<evidence type="ECO:0000313" key="3">
    <source>
        <dbReference type="EMBL" id="KZW03554.1"/>
    </source>
</evidence>
<gene>
    <name evidence="3" type="ORF">EXIGLDRAFT_828430</name>
</gene>
<name>A0A165QFX8_EXIGL</name>
<dbReference type="OrthoDB" id="270763at2759"/>
<keyword evidence="1" id="KW-0732">Signal</keyword>
<reference evidence="3 4" key="1">
    <citation type="journal article" date="2016" name="Mol. Biol. Evol.">
        <title>Comparative Genomics of Early-Diverging Mushroom-Forming Fungi Provides Insights into the Origins of Lignocellulose Decay Capabilities.</title>
        <authorList>
            <person name="Nagy L.G."/>
            <person name="Riley R."/>
            <person name="Tritt A."/>
            <person name="Adam C."/>
            <person name="Daum C."/>
            <person name="Floudas D."/>
            <person name="Sun H."/>
            <person name="Yadav J.S."/>
            <person name="Pangilinan J."/>
            <person name="Larsson K.H."/>
            <person name="Matsuura K."/>
            <person name="Barry K."/>
            <person name="Labutti K."/>
            <person name="Kuo R."/>
            <person name="Ohm R.A."/>
            <person name="Bhattacharya S.S."/>
            <person name="Shirouzu T."/>
            <person name="Yoshinaga Y."/>
            <person name="Martin F.M."/>
            <person name="Grigoriev I.V."/>
            <person name="Hibbett D.S."/>
        </authorList>
    </citation>
    <scope>NUCLEOTIDE SEQUENCE [LARGE SCALE GENOMIC DNA]</scope>
    <source>
        <strain evidence="3 4">HHB12029</strain>
    </source>
</reference>
<feature type="domain" description="F-box" evidence="2">
    <location>
        <begin position="9"/>
        <end position="82"/>
    </location>
</feature>
<dbReference type="AlphaFoldDB" id="A0A165QFX8"/>